<comment type="caution">
    <text evidence="1">The sequence shown here is derived from an EMBL/GenBank/DDBJ whole genome shotgun (WGS) entry which is preliminary data.</text>
</comment>
<sequence>MSRGYRVVWEIDVTADSPIEAAQKARAAQVDRSTQASYFEVDDDVELIRVDLDEEPCQTCNGERDFCQACGGVGTARAEADRMPLQRRGQTP</sequence>
<dbReference type="RefSeq" id="WP_387346140.1">
    <property type="nucleotide sequence ID" value="NZ_JBIAXI010000024.1"/>
</dbReference>
<gene>
    <name evidence="1" type="ORF">ACFY05_32895</name>
</gene>
<evidence type="ECO:0000313" key="1">
    <source>
        <dbReference type="EMBL" id="MFF4777636.1"/>
    </source>
</evidence>
<accession>A0ABW6VFE0</accession>
<organism evidence="1 2">
    <name type="scientific">Microtetraspora fusca</name>
    <dbReference type="NCBI Taxonomy" id="1997"/>
    <lineage>
        <taxon>Bacteria</taxon>
        <taxon>Bacillati</taxon>
        <taxon>Actinomycetota</taxon>
        <taxon>Actinomycetes</taxon>
        <taxon>Streptosporangiales</taxon>
        <taxon>Streptosporangiaceae</taxon>
        <taxon>Microtetraspora</taxon>
    </lineage>
</organism>
<name>A0ABW6VFE0_MICFU</name>
<reference evidence="1 2" key="1">
    <citation type="submission" date="2024-10" db="EMBL/GenBank/DDBJ databases">
        <title>The Natural Products Discovery Center: Release of the First 8490 Sequenced Strains for Exploring Actinobacteria Biosynthetic Diversity.</title>
        <authorList>
            <person name="Kalkreuter E."/>
            <person name="Kautsar S.A."/>
            <person name="Yang D."/>
            <person name="Bader C.D."/>
            <person name="Teijaro C.N."/>
            <person name="Fluegel L."/>
            <person name="Davis C.M."/>
            <person name="Simpson J.R."/>
            <person name="Lauterbach L."/>
            <person name="Steele A.D."/>
            <person name="Gui C."/>
            <person name="Meng S."/>
            <person name="Li G."/>
            <person name="Viehrig K."/>
            <person name="Ye F."/>
            <person name="Su P."/>
            <person name="Kiefer A.F."/>
            <person name="Nichols A."/>
            <person name="Cepeda A.J."/>
            <person name="Yan W."/>
            <person name="Fan B."/>
            <person name="Jiang Y."/>
            <person name="Adhikari A."/>
            <person name="Zheng C.-J."/>
            <person name="Schuster L."/>
            <person name="Cowan T.M."/>
            <person name="Smanski M.J."/>
            <person name="Chevrette M.G."/>
            <person name="De Carvalho L.P.S."/>
            <person name="Shen B."/>
        </authorList>
    </citation>
    <scope>NUCLEOTIDE SEQUENCE [LARGE SCALE GENOMIC DNA]</scope>
    <source>
        <strain evidence="1 2">NPDC001281</strain>
    </source>
</reference>
<proteinExistence type="predicted"/>
<keyword evidence="2" id="KW-1185">Reference proteome</keyword>
<dbReference type="Proteomes" id="UP001602119">
    <property type="component" value="Unassembled WGS sequence"/>
</dbReference>
<evidence type="ECO:0000313" key="2">
    <source>
        <dbReference type="Proteomes" id="UP001602119"/>
    </source>
</evidence>
<dbReference type="EMBL" id="JBIAXI010000024">
    <property type="protein sequence ID" value="MFF4777636.1"/>
    <property type="molecule type" value="Genomic_DNA"/>
</dbReference>
<evidence type="ECO:0008006" key="3">
    <source>
        <dbReference type="Google" id="ProtNLM"/>
    </source>
</evidence>
<protein>
    <recommendedName>
        <fullName evidence="3">Zinc ribbon domain-containing protein</fullName>
    </recommendedName>
</protein>